<organism evidence="2 3">
    <name type="scientific">Blyttiomyces helicus</name>
    <dbReference type="NCBI Taxonomy" id="388810"/>
    <lineage>
        <taxon>Eukaryota</taxon>
        <taxon>Fungi</taxon>
        <taxon>Fungi incertae sedis</taxon>
        <taxon>Chytridiomycota</taxon>
        <taxon>Chytridiomycota incertae sedis</taxon>
        <taxon>Chytridiomycetes</taxon>
        <taxon>Chytridiomycetes incertae sedis</taxon>
        <taxon>Blyttiomyces</taxon>
    </lineage>
</organism>
<evidence type="ECO:0000313" key="2">
    <source>
        <dbReference type="EMBL" id="RKO94301.1"/>
    </source>
</evidence>
<accession>A0A4P9WMJ7</accession>
<sequence length="330" mass="35559">MDGLPRGLALLALLLHINRDKVYHPSSESHLAKSSPLLSPLTLLCLLLQRRSVAPPQRIRLEPVAPFGKRTSKPLGNLTSGPATSDPIGRLEGSSNGTPSSASHSAALGSGSQDGPKRARAVCPCEVGEAIDEGARVVDKWAEVSTKLEERRMRQAARRWLQYPGTQLVNVLVGGGGADENCVYLKPLESTLDSGETRRGRIPGHDREVGTMQVKKALGSSILNSVGNLDHKTPFRGRLWSTRRRWAWISEPLQLEDSTLKGPAAEDCWNNDRDAVSDEGIDSDASAVECHWPKAVRFEEGVEAFGVIVCVGEKVAGTTGCLGCLNPRHG</sequence>
<evidence type="ECO:0000313" key="3">
    <source>
        <dbReference type="Proteomes" id="UP000269721"/>
    </source>
</evidence>
<reference evidence="3" key="1">
    <citation type="journal article" date="2018" name="Nat. Microbiol.">
        <title>Leveraging single-cell genomics to expand the fungal tree of life.</title>
        <authorList>
            <person name="Ahrendt S.R."/>
            <person name="Quandt C.A."/>
            <person name="Ciobanu D."/>
            <person name="Clum A."/>
            <person name="Salamov A."/>
            <person name="Andreopoulos B."/>
            <person name="Cheng J.F."/>
            <person name="Woyke T."/>
            <person name="Pelin A."/>
            <person name="Henrissat B."/>
            <person name="Reynolds N.K."/>
            <person name="Benny G.L."/>
            <person name="Smith M.E."/>
            <person name="James T.Y."/>
            <person name="Grigoriev I.V."/>
        </authorList>
    </citation>
    <scope>NUCLEOTIDE SEQUENCE [LARGE SCALE GENOMIC DNA]</scope>
</reference>
<evidence type="ECO:0000256" key="1">
    <source>
        <dbReference type="SAM" id="MobiDB-lite"/>
    </source>
</evidence>
<keyword evidence="3" id="KW-1185">Reference proteome</keyword>
<dbReference type="Proteomes" id="UP000269721">
    <property type="component" value="Unassembled WGS sequence"/>
</dbReference>
<protein>
    <submittedName>
        <fullName evidence="2">Uncharacterized protein</fullName>
    </submittedName>
</protein>
<feature type="region of interest" description="Disordered" evidence="1">
    <location>
        <begin position="64"/>
        <end position="119"/>
    </location>
</feature>
<proteinExistence type="predicted"/>
<name>A0A4P9WMJ7_9FUNG</name>
<dbReference type="EMBL" id="KZ993941">
    <property type="protein sequence ID" value="RKO94301.1"/>
    <property type="molecule type" value="Genomic_DNA"/>
</dbReference>
<gene>
    <name evidence="2" type="ORF">BDK51DRAFT_31620</name>
</gene>
<dbReference type="AlphaFoldDB" id="A0A4P9WMJ7"/>
<feature type="compositionally biased region" description="Low complexity" evidence="1">
    <location>
        <begin position="100"/>
        <end position="111"/>
    </location>
</feature>